<gene>
    <name evidence="10" type="ORF">ZYGR_0N00660</name>
</gene>
<feature type="transmembrane region" description="Helical" evidence="8">
    <location>
        <begin position="566"/>
        <end position="598"/>
    </location>
</feature>
<evidence type="ECO:0000256" key="4">
    <source>
        <dbReference type="ARBA" id="ARBA00022692"/>
    </source>
</evidence>
<evidence type="ECO:0000313" key="11">
    <source>
        <dbReference type="Proteomes" id="UP000187013"/>
    </source>
</evidence>
<evidence type="ECO:0000256" key="1">
    <source>
        <dbReference type="ARBA" id="ARBA00004141"/>
    </source>
</evidence>
<evidence type="ECO:0000256" key="8">
    <source>
        <dbReference type="SAM" id="Phobius"/>
    </source>
</evidence>
<feature type="transmembrane region" description="Helical" evidence="8">
    <location>
        <begin position="426"/>
        <end position="447"/>
    </location>
</feature>
<evidence type="ECO:0000256" key="7">
    <source>
        <dbReference type="SAM" id="MobiDB-lite"/>
    </source>
</evidence>
<feature type="transmembrane region" description="Helical" evidence="8">
    <location>
        <begin position="618"/>
        <end position="642"/>
    </location>
</feature>
<comment type="similarity">
    <text evidence="2">Belongs to the Ca(2+):cation antiporter (CaCA) (TC 2.A.19) family.</text>
</comment>
<dbReference type="InterPro" id="IPR051359">
    <property type="entry name" value="CaCA_antiporter"/>
</dbReference>
<feature type="transmembrane region" description="Helical" evidence="8">
    <location>
        <begin position="20"/>
        <end position="46"/>
    </location>
</feature>
<feature type="transmembrane region" description="Helical" evidence="8">
    <location>
        <begin position="654"/>
        <end position="675"/>
    </location>
</feature>
<dbReference type="Gene3D" id="1.20.1420.30">
    <property type="entry name" value="NCX, central ion-binding region"/>
    <property type="match status" value="2"/>
</dbReference>
<dbReference type="PANTHER" id="PTHR12266">
    <property type="entry name" value="NA+/CA2+ K+ INDEPENDENT EXCHANGER"/>
    <property type="match status" value="1"/>
</dbReference>
<sequence length="678" mass="74907">MDWVLAVAHPKLLYGDATVSWTFLVPSFLHMATSFVLLGVCASDYLCPNVARLADSNGHGTGTLMAVLLSWCNSSPDLFSNFMSWVTPTNHGSNGGSSTAASLSIGEVLGACGIILCVVIGSIFTIMASVSVELTKAQRYSFVRDLGFAFVAIGILCYVCLRNRITVFNCCLMVMVYLVYLIFKFKYRVLENALSTDALELDTNHSSEQALIDENTLRSHIKPSIISAMDFNSLLTMLENSKTGSRGRTELEDLANPQGDSRLFVPQRPNTEPTRRGSHSDELADVSNMLAVPQSSPAAFGPYHDDPEMAIQEELAIQEPAATSRPPRKGQFKRLKSGLFRLFLPHLVDLNKKTVVDAILSLLTAPFVILLRLSCPQPFEIAEFDDYSGKYVISTMDITLLFIQSVICPHICLIILSCIMDHKLSIIYWILAMICSVGLTTLMLQFYKSLLSHNRFSLLRPTLWEQESASESRRLVEKSGTVIAILFTTVGIINSILWISLIANSVIEMMELYQRITHISQAILGLTIFAWGNSISDIISNIAMCRLYRKLPQGESSDSDMVATKFFMISCTSCLGGVMLNSMGGIGISGLVALVFILDGNGKWWFERSVELHSNGAIDYKFIVSCIALVLQILLLALIFGSPSSTHQWFKERMKPLGITMCCIWGVATLCNILLESF</sequence>
<feature type="transmembrane region" description="Helical" evidence="8">
    <location>
        <begin position="108"/>
        <end position="130"/>
    </location>
</feature>
<keyword evidence="4 8" id="KW-0812">Transmembrane</keyword>
<dbReference type="InterPro" id="IPR044880">
    <property type="entry name" value="NCX_ion-bd_dom_sf"/>
</dbReference>
<evidence type="ECO:0000313" key="10">
    <source>
        <dbReference type="EMBL" id="GAV48662.1"/>
    </source>
</evidence>
<reference evidence="10 11" key="1">
    <citation type="submission" date="2016-08" db="EMBL/GenBank/DDBJ databases">
        <title>Draft genome sequence of allopolyploid Zygosaccharomyces rouxii.</title>
        <authorList>
            <person name="Watanabe J."/>
            <person name="Uehara K."/>
            <person name="Mogi Y."/>
            <person name="Tsukioka Y."/>
        </authorList>
    </citation>
    <scope>NUCLEOTIDE SEQUENCE [LARGE SCALE GENOMIC DNA]</scope>
    <source>
        <strain evidence="10 11">NBRC 110957</strain>
    </source>
</reference>
<dbReference type="OrthoDB" id="407410at2759"/>
<dbReference type="Pfam" id="PF01699">
    <property type="entry name" value="Na_Ca_ex"/>
    <property type="match status" value="2"/>
</dbReference>
<evidence type="ECO:0000259" key="9">
    <source>
        <dbReference type="Pfam" id="PF01699"/>
    </source>
</evidence>
<dbReference type="Proteomes" id="UP000187013">
    <property type="component" value="Unassembled WGS sequence"/>
</dbReference>
<feature type="domain" description="Sodium/calcium exchanger membrane region" evidence="9">
    <location>
        <begin position="489"/>
        <end position="671"/>
    </location>
</feature>
<evidence type="ECO:0000256" key="6">
    <source>
        <dbReference type="ARBA" id="ARBA00023136"/>
    </source>
</evidence>
<organism evidence="10 11">
    <name type="scientific">Zygosaccharomyces rouxii</name>
    <dbReference type="NCBI Taxonomy" id="4956"/>
    <lineage>
        <taxon>Eukaryota</taxon>
        <taxon>Fungi</taxon>
        <taxon>Dikarya</taxon>
        <taxon>Ascomycota</taxon>
        <taxon>Saccharomycotina</taxon>
        <taxon>Saccharomycetes</taxon>
        <taxon>Saccharomycetales</taxon>
        <taxon>Saccharomycetaceae</taxon>
        <taxon>Zygosaccharomyces</taxon>
    </lineage>
</organism>
<dbReference type="GO" id="GO:0008324">
    <property type="term" value="F:monoatomic cation transmembrane transporter activity"/>
    <property type="evidence" value="ECO:0007669"/>
    <property type="project" value="TreeGrafter"/>
</dbReference>
<keyword evidence="6 8" id="KW-0472">Membrane</keyword>
<comment type="caution">
    <text evidence="10">The sequence shown here is derived from an EMBL/GenBank/DDBJ whole genome shotgun (WGS) entry which is preliminary data.</text>
</comment>
<evidence type="ECO:0000256" key="3">
    <source>
        <dbReference type="ARBA" id="ARBA00022448"/>
    </source>
</evidence>
<dbReference type="eggNOG" id="KOG2399">
    <property type="taxonomic scope" value="Eukaryota"/>
</dbReference>
<dbReference type="GO" id="GO:0006874">
    <property type="term" value="P:intracellular calcium ion homeostasis"/>
    <property type="evidence" value="ECO:0007669"/>
    <property type="project" value="TreeGrafter"/>
</dbReference>
<dbReference type="EMBL" id="BDGX01000014">
    <property type="protein sequence ID" value="GAV48662.1"/>
    <property type="molecule type" value="Genomic_DNA"/>
</dbReference>
<feature type="transmembrane region" description="Helical" evidence="8">
    <location>
        <begin position="165"/>
        <end position="183"/>
    </location>
</feature>
<comment type="subcellular location">
    <subcellularLocation>
        <location evidence="1">Membrane</location>
        <topology evidence="1">Multi-pass membrane protein</topology>
    </subcellularLocation>
</comment>
<feature type="transmembrane region" description="Helical" evidence="8">
    <location>
        <begin position="523"/>
        <end position="545"/>
    </location>
</feature>
<evidence type="ECO:0000256" key="5">
    <source>
        <dbReference type="ARBA" id="ARBA00022989"/>
    </source>
</evidence>
<dbReference type="PANTHER" id="PTHR12266:SF0">
    <property type="entry name" value="MITOCHONDRIAL SODIUM_CALCIUM EXCHANGER PROTEIN"/>
    <property type="match status" value="1"/>
</dbReference>
<protein>
    <recommendedName>
        <fullName evidence="9">Sodium/calcium exchanger membrane region domain-containing protein</fullName>
    </recommendedName>
</protein>
<accession>A0A1Q2ZZ05</accession>
<keyword evidence="3" id="KW-0813">Transport</keyword>
<feature type="region of interest" description="Disordered" evidence="7">
    <location>
        <begin position="242"/>
        <end position="280"/>
    </location>
</feature>
<feature type="domain" description="Sodium/calcium exchanger membrane region" evidence="9">
    <location>
        <begin position="32"/>
        <end position="185"/>
    </location>
</feature>
<name>A0A1Q2ZZ05_ZYGRO</name>
<feature type="transmembrane region" description="Helical" evidence="8">
    <location>
        <begin position="398"/>
        <end position="420"/>
    </location>
</feature>
<proteinExistence type="inferred from homology"/>
<evidence type="ECO:0000256" key="2">
    <source>
        <dbReference type="ARBA" id="ARBA00008170"/>
    </source>
</evidence>
<dbReference type="InterPro" id="IPR004837">
    <property type="entry name" value="NaCa_Exmemb"/>
</dbReference>
<feature type="transmembrane region" description="Helical" evidence="8">
    <location>
        <begin position="482"/>
        <end position="503"/>
    </location>
</feature>
<feature type="transmembrane region" description="Helical" evidence="8">
    <location>
        <begin position="142"/>
        <end position="159"/>
    </location>
</feature>
<keyword evidence="5 8" id="KW-1133">Transmembrane helix</keyword>
<dbReference type="AlphaFoldDB" id="A0A1Q2ZZ05"/>
<dbReference type="GO" id="GO:0016020">
    <property type="term" value="C:membrane"/>
    <property type="evidence" value="ECO:0007669"/>
    <property type="project" value="UniProtKB-SubCell"/>
</dbReference>